<dbReference type="GO" id="GO:0016740">
    <property type="term" value="F:transferase activity"/>
    <property type="evidence" value="ECO:0007669"/>
    <property type="project" value="UniProtKB-KW"/>
</dbReference>
<gene>
    <name evidence="3" type="ORF">CKJ80_01930</name>
</gene>
<reference evidence="3 4" key="1">
    <citation type="submission" date="2017-08" db="EMBL/GenBank/DDBJ databases">
        <title>Whole genome sequences of 6 clinical strains closest to Corynebacterium imitans.</title>
        <authorList>
            <person name="Bernier A.-M."/>
            <person name="Burdz T."/>
            <person name="Bernard K."/>
        </authorList>
    </citation>
    <scope>NUCLEOTIDE SEQUENCE [LARGE SCALE GENOMIC DNA]</scope>
    <source>
        <strain evidence="3 4">NML92-0415</strain>
    </source>
</reference>
<dbReference type="Gene3D" id="3.40.50.150">
    <property type="entry name" value="Vaccinia Virus protein VP39"/>
    <property type="match status" value="1"/>
</dbReference>
<protein>
    <submittedName>
        <fullName evidence="3">Transferase</fullName>
    </submittedName>
</protein>
<evidence type="ECO:0000256" key="2">
    <source>
        <dbReference type="SAM" id="MobiDB-lite"/>
    </source>
</evidence>
<comment type="caution">
    <text evidence="3">The sequence shown here is derived from an EMBL/GenBank/DDBJ whole genome shotgun (WGS) entry which is preliminary data.</text>
</comment>
<dbReference type="AlphaFoldDB" id="A0AB36RM34"/>
<accession>A0AB36RM34</accession>
<dbReference type="EMBL" id="NSGP01000002">
    <property type="protein sequence ID" value="PAT11435.1"/>
    <property type="molecule type" value="Genomic_DNA"/>
</dbReference>
<evidence type="ECO:0000256" key="1">
    <source>
        <dbReference type="ARBA" id="ARBA00023115"/>
    </source>
</evidence>
<sequence>MAAKQETYQIDTGEAEVHHEPDGSMVLLVNGVPSSHVVPGEPQRLDFEYMRWIADFLDSLQHRGVSDRARWPKPRLTHLGGAACSLPRYFADAWPGSRNTVVEIDGRLAELARELFDVPRSPAVKIRVGDAREVTDSFKPATRDVIIRDVFANAVTPRELTTVEFYGNVWASISETGVYVANCGSRADLKEAKEELAGMFEVFPHVAAIADPPMLKGRRYGNIVLIGANTPIEASPQLTRNLLKGAVPAQFKGEQWARSLATTPRHDPEPTPPAGE</sequence>
<dbReference type="InterPro" id="IPR029063">
    <property type="entry name" value="SAM-dependent_MTases_sf"/>
</dbReference>
<dbReference type="NCBIfam" id="NF037959">
    <property type="entry name" value="MFS_SpdSyn"/>
    <property type="match status" value="1"/>
</dbReference>
<dbReference type="GO" id="GO:0006596">
    <property type="term" value="P:polyamine biosynthetic process"/>
    <property type="evidence" value="ECO:0007669"/>
    <property type="project" value="UniProtKB-KW"/>
</dbReference>
<dbReference type="Proteomes" id="UP000218041">
    <property type="component" value="Unassembled WGS sequence"/>
</dbReference>
<dbReference type="PANTHER" id="PTHR43317:SF1">
    <property type="entry name" value="THERMOSPERMINE SYNTHASE ACAULIS5"/>
    <property type="match status" value="1"/>
</dbReference>
<keyword evidence="3" id="KW-0808">Transferase</keyword>
<name>A0AB36RM34_9CORY</name>
<feature type="region of interest" description="Disordered" evidence="2">
    <location>
        <begin position="255"/>
        <end position="276"/>
    </location>
</feature>
<dbReference type="RefSeq" id="WP_095548266.1">
    <property type="nucleotide sequence ID" value="NZ_NSGM01000006.1"/>
</dbReference>
<dbReference type="SUPFAM" id="SSF53335">
    <property type="entry name" value="S-adenosyl-L-methionine-dependent methyltransferases"/>
    <property type="match status" value="1"/>
</dbReference>
<organism evidence="3 4">
    <name type="scientific">Corynebacterium hadale</name>
    <dbReference type="NCBI Taxonomy" id="2026255"/>
    <lineage>
        <taxon>Bacteria</taxon>
        <taxon>Bacillati</taxon>
        <taxon>Actinomycetota</taxon>
        <taxon>Actinomycetes</taxon>
        <taxon>Mycobacteriales</taxon>
        <taxon>Corynebacteriaceae</taxon>
        <taxon>Corynebacterium</taxon>
    </lineage>
</organism>
<keyword evidence="1" id="KW-0620">Polyamine biosynthesis</keyword>
<evidence type="ECO:0000313" key="3">
    <source>
        <dbReference type="EMBL" id="PAT11435.1"/>
    </source>
</evidence>
<proteinExistence type="predicted"/>
<evidence type="ECO:0000313" key="4">
    <source>
        <dbReference type="Proteomes" id="UP000218041"/>
    </source>
</evidence>
<dbReference type="PANTHER" id="PTHR43317">
    <property type="entry name" value="THERMOSPERMINE SYNTHASE ACAULIS5"/>
    <property type="match status" value="1"/>
</dbReference>